<name>A0A2X3JA10_9LIST</name>
<reference evidence="2 3" key="1">
    <citation type="submission" date="2018-06" db="EMBL/GenBank/DDBJ databases">
        <authorList>
            <consortium name="Pathogen Informatics"/>
            <person name="Doyle S."/>
        </authorList>
    </citation>
    <scope>NUCLEOTIDE SEQUENCE [LARGE SCALE GENOMIC DNA]</scope>
    <source>
        <strain evidence="2 3">NCTC13940</strain>
    </source>
</reference>
<dbReference type="STRING" id="1214117.LFLEISCH_06009"/>
<evidence type="ECO:0008006" key="4">
    <source>
        <dbReference type="Google" id="ProtNLM"/>
    </source>
</evidence>
<organism evidence="2 3">
    <name type="scientific">Listeria fleischmannii subsp. fleischmannii</name>
    <dbReference type="NCBI Taxonomy" id="1671902"/>
    <lineage>
        <taxon>Bacteria</taxon>
        <taxon>Bacillati</taxon>
        <taxon>Bacillota</taxon>
        <taxon>Bacilli</taxon>
        <taxon>Bacillales</taxon>
        <taxon>Listeriaceae</taxon>
        <taxon>Listeria</taxon>
    </lineage>
</organism>
<keyword evidence="1" id="KW-1133">Transmembrane helix</keyword>
<evidence type="ECO:0000313" key="2">
    <source>
        <dbReference type="EMBL" id="SQC69919.1"/>
    </source>
</evidence>
<dbReference type="EMBL" id="UAWT01000020">
    <property type="protein sequence ID" value="SQC69919.1"/>
    <property type="molecule type" value="Genomic_DNA"/>
</dbReference>
<feature type="transmembrane region" description="Helical" evidence="1">
    <location>
        <begin position="7"/>
        <end position="24"/>
    </location>
</feature>
<feature type="transmembrane region" description="Helical" evidence="1">
    <location>
        <begin position="36"/>
        <end position="58"/>
    </location>
</feature>
<keyword evidence="1" id="KW-0472">Membrane</keyword>
<dbReference type="NCBIfam" id="NF037932">
    <property type="entry name" value="ocin_sys_WGxF"/>
    <property type="match status" value="1"/>
</dbReference>
<evidence type="ECO:0000313" key="3">
    <source>
        <dbReference type="Proteomes" id="UP000250257"/>
    </source>
</evidence>
<dbReference type="RefSeq" id="WP_007473822.1">
    <property type="nucleotide sequence ID" value="NZ_UAWT01000020.1"/>
</dbReference>
<dbReference type="AlphaFoldDB" id="A0A2X3JA10"/>
<keyword evidence="1" id="KW-0812">Transmembrane</keyword>
<accession>A0A2X3JA10</accession>
<evidence type="ECO:0000256" key="1">
    <source>
        <dbReference type="SAM" id="Phobius"/>
    </source>
</evidence>
<protein>
    <recommendedName>
        <fullName evidence="4">Bacteriocin-like WGxF protein</fullName>
    </recommendedName>
</protein>
<gene>
    <name evidence="2" type="ORF">NCTC13940_01771</name>
</gene>
<dbReference type="Proteomes" id="UP000250257">
    <property type="component" value="Unassembled WGS sequence"/>
</dbReference>
<sequence>MKIFSITLVNTLLILITVLIHKVIFRMFHFGYESLIFYWGIFILIYFILNLITNSIFLNKSK</sequence>
<proteinExistence type="predicted"/>